<proteinExistence type="inferred from homology"/>
<comment type="similarity">
    <text evidence="1">Belongs to the sigma-70 factor family. ECF subfamily.</text>
</comment>
<feature type="domain" description="RNA polymerase sigma-70 region 2" evidence="5">
    <location>
        <begin position="34"/>
        <end position="98"/>
    </location>
</feature>
<dbReference type="PANTHER" id="PTHR43133">
    <property type="entry name" value="RNA POLYMERASE ECF-TYPE SIGMA FACTO"/>
    <property type="match status" value="1"/>
</dbReference>
<dbReference type="Pfam" id="PF08281">
    <property type="entry name" value="Sigma70_r4_2"/>
    <property type="match status" value="1"/>
</dbReference>
<dbReference type="GO" id="GO:0003677">
    <property type="term" value="F:DNA binding"/>
    <property type="evidence" value="ECO:0007669"/>
    <property type="project" value="InterPro"/>
</dbReference>
<dbReference type="SUPFAM" id="SSF88946">
    <property type="entry name" value="Sigma2 domain of RNA polymerase sigma factors"/>
    <property type="match status" value="1"/>
</dbReference>
<evidence type="ECO:0000313" key="8">
    <source>
        <dbReference type="Proteomes" id="UP000248790"/>
    </source>
</evidence>
<keyword evidence="2" id="KW-0805">Transcription regulation</keyword>
<protein>
    <submittedName>
        <fullName evidence="7">RNA polymerase sigma factor (Sigma-70 family)</fullName>
    </submittedName>
</protein>
<evidence type="ECO:0000259" key="6">
    <source>
        <dbReference type="Pfam" id="PF08281"/>
    </source>
</evidence>
<name>A0A327X738_LARAB</name>
<dbReference type="GO" id="GO:0016987">
    <property type="term" value="F:sigma factor activity"/>
    <property type="evidence" value="ECO:0007669"/>
    <property type="project" value="UniProtKB-KW"/>
</dbReference>
<dbReference type="Gene3D" id="1.10.1740.10">
    <property type="match status" value="1"/>
</dbReference>
<organism evidence="7 8">
    <name type="scientific">Larkinella arboricola</name>
    <dbReference type="NCBI Taxonomy" id="643671"/>
    <lineage>
        <taxon>Bacteria</taxon>
        <taxon>Pseudomonadati</taxon>
        <taxon>Bacteroidota</taxon>
        <taxon>Cytophagia</taxon>
        <taxon>Cytophagales</taxon>
        <taxon>Spirosomataceae</taxon>
        <taxon>Larkinella</taxon>
    </lineage>
</organism>
<evidence type="ECO:0000256" key="3">
    <source>
        <dbReference type="ARBA" id="ARBA00023082"/>
    </source>
</evidence>
<dbReference type="InterPro" id="IPR039425">
    <property type="entry name" value="RNA_pol_sigma-70-like"/>
</dbReference>
<feature type="domain" description="RNA polymerase sigma factor 70 region 4 type 2" evidence="6">
    <location>
        <begin position="135"/>
        <end position="187"/>
    </location>
</feature>
<dbReference type="Gene3D" id="1.10.10.10">
    <property type="entry name" value="Winged helix-like DNA-binding domain superfamily/Winged helix DNA-binding domain"/>
    <property type="match status" value="1"/>
</dbReference>
<evidence type="ECO:0000313" key="7">
    <source>
        <dbReference type="EMBL" id="RAK02807.1"/>
    </source>
</evidence>
<dbReference type="InterPro" id="IPR007627">
    <property type="entry name" value="RNA_pol_sigma70_r2"/>
</dbReference>
<dbReference type="InterPro" id="IPR036388">
    <property type="entry name" value="WH-like_DNA-bd_sf"/>
</dbReference>
<reference evidence="7 8" key="1">
    <citation type="submission" date="2018-06" db="EMBL/GenBank/DDBJ databases">
        <title>Genomic Encyclopedia of Archaeal and Bacterial Type Strains, Phase II (KMG-II): from individual species to whole genera.</title>
        <authorList>
            <person name="Goeker M."/>
        </authorList>
    </citation>
    <scope>NUCLEOTIDE SEQUENCE [LARGE SCALE GENOMIC DNA]</scope>
    <source>
        <strain evidence="7 8">DSM 21851</strain>
    </source>
</reference>
<dbReference type="NCBIfam" id="TIGR02937">
    <property type="entry name" value="sigma70-ECF"/>
    <property type="match status" value="1"/>
</dbReference>
<evidence type="ECO:0000256" key="2">
    <source>
        <dbReference type="ARBA" id="ARBA00023015"/>
    </source>
</evidence>
<keyword evidence="8" id="KW-1185">Reference proteome</keyword>
<dbReference type="AlphaFoldDB" id="A0A327X738"/>
<sequence length="207" mass="24869">MANFSLSDPASGFQTDAELWRQFKGDDELAFGMLAERYYKRLYGYGSKFSRDGEFIKDCIQDLFLELWDKRHNLSVPDSVKLYLLISLRRKMQRKRSELKWMEDWEELSFESDRVGTFPIETAIIEDEASQYYIRKLQLLIPKLSRRQQEIIYLRFYENLDNQAIAELMSLSRQGVANLLWRTLRELKDYWYVGLNSLFILWMVLLR</sequence>
<keyword evidence="3" id="KW-0731">Sigma factor</keyword>
<accession>A0A327X738</accession>
<dbReference type="Pfam" id="PF04542">
    <property type="entry name" value="Sigma70_r2"/>
    <property type="match status" value="1"/>
</dbReference>
<evidence type="ECO:0000256" key="4">
    <source>
        <dbReference type="ARBA" id="ARBA00023163"/>
    </source>
</evidence>
<evidence type="ECO:0000259" key="5">
    <source>
        <dbReference type="Pfam" id="PF04542"/>
    </source>
</evidence>
<dbReference type="RefSeq" id="WP_111626974.1">
    <property type="nucleotide sequence ID" value="NZ_QLMC01000001.1"/>
</dbReference>
<dbReference type="OrthoDB" id="9150024at2"/>
<evidence type="ECO:0000256" key="1">
    <source>
        <dbReference type="ARBA" id="ARBA00010641"/>
    </source>
</evidence>
<keyword evidence="4" id="KW-0804">Transcription</keyword>
<dbReference type="InterPro" id="IPR013249">
    <property type="entry name" value="RNA_pol_sigma70_r4_t2"/>
</dbReference>
<dbReference type="SUPFAM" id="SSF88659">
    <property type="entry name" value="Sigma3 and sigma4 domains of RNA polymerase sigma factors"/>
    <property type="match status" value="1"/>
</dbReference>
<dbReference type="EMBL" id="QLMC01000001">
    <property type="protein sequence ID" value="RAK02807.1"/>
    <property type="molecule type" value="Genomic_DNA"/>
</dbReference>
<gene>
    <name evidence="7" type="ORF">LX87_00927</name>
</gene>
<dbReference type="InterPro" id="IPR014284">
    <property type="entry name" value="RNA_pol_sigma-70_dom"/>
</dbReference>
<dbReference type="InterPro" id="IPR013325">
    <property type="entry name" value="RNA_pol_sigma_r2"/>
</dbReference>
<dbReference type="Proteomes" id="UP000248790">
    <property type="component" value="Unassembled WGS sequence"/>
</dbReference>
<dbReference type="GO" id="GO:0006352">
    <property type="term" value="P:DNA-templated transcription initiation"/>
    <property type="evidence" value="ECO:0007669"/>
    <property type="project" value="InterPro"/>
</dbReference>
<comment type="caution">
    <text evidence="7">The sequence shown here is derived from an EMBL/GenBank/DDBJ whole genome shotgun (WGS) entry which is preliminary data.</text>
</comment>
<dbReference type="PANTHER" id="PTHR43133:SF46">
    <property type="entry name" value="RNA POLYMERASE SIGMA-70 FACTOR ECF SUBFAMILY"/>
    <property type="match status" value="1"/>
</dbReference>
<dbReference type="InterPro" id="IPR013324">
    <property type="entry name" value="RNA_pol_sigma_r3/r4-like"/>
</dbReference>